<keyword evidence="3" id="KW-1185">Reference proteome</keyword>
<proteinExistence type="predicted"/>
<dbReference type="SUPFAM" id="SSF69118">
    <property type="entry name" value="AhpD-like"/>
    <property type="match status" value="1"/>
</dbReference>
<dbReference type="RefSeq" id="WP_146688130.1">
    <property type="nucleotide sequence ID" value="NZ_LT629750.1"/>
</dbReference>
<name>A0A1H1VKT7_9BRAD</name>
<dbReference type="InterPro" id="IPR003779">
    <property type="entry name" value="CMD-like"/>
</dbReference>
<dbReference type="GO" id="GO:0051920">
    <property type="term" value="F:peroxiredoxin activity"/>
    <property type="evidence" value="ECO:0007669"/>
    <property type="project" value="InterPro"/>
</dbReference>
<dbReference type="AlphaFoldDB" id="A0A1H1VKT7"/>
<organism evidence="2 3">
    <name type="scientific">Bradyrhizobium canariense</name>
    <dbReference type="NCBI Taxonomy" id="255045"/>
    <lineage>
        <taxon>Bacteria</taxon>
        <taxon>Pseudomonadati</taxon>
        <taxon>Pseudomonadota</taxon>
        <taxon>Alphaproteobacteria</taxon>
        <taxon>Hyphomicrobiales</taxon>
        <taxon>Nitrobacteraceae</taxon>
        <taxon>Bradyrhizobium</taxon>
    </lineage>
</organism>
<evidence type="ECO:0000259" key="1">
    <source>
        <dbReference type="Pfam" id="PF02627"/>
    </source>
</evidence>
<sequence>MAKAPPSAKRDRIKAFTPALVDYTNDVVYGDLWERKALSKRDRSLITVAALVATYRPEQLASHLTRAISNGVTQEEITEVITHMAFYAGWPAAMSAAQVAYTVLVEGNKGE</sequence>
<accession>A0A1H1VKT7</accession>
<reference evidence="3" key="1">
    <citation type="submission" date="2016-10" db="EMBL/GenBank/DDBJ databases">
        <authorList>
            <person name="Varghese N."/>
            <person name="Submissions S."/>
        </authorList>
    </citation>
    <scope>NUCLEOTIDE SEQUENCE [LARGE SCALE GENOMIC DNA]</scope>
    <source>
        <strain evidence="3">GAS369</strain>
    </source>
</reference>
<dbReference type="Pfam" id="PF02627">
    <property type="entry name" value="CMD"/>
    <property type="match status" value="1"/>
</dbReference>
<dbReference type="PANTHER" id="PTHR33570">
    <property type="entry name" value="4-CARBOXYMUCONOLACTONE DECARBOXYLASE FAMILY PROTEIN"/>
    <property type="match status" value="1"/>
</dbReference>
<dbReference type="Gene3D" id="1.20.1290.10">
    <property type="entry name" value="AhpD-like"/>
    <property type="match status" value="1"/>
</dbReference>
<dbReference type="Proteomes" id="UP000243904">
    <property type="component" value="Chromosome I"/>
</dbReference>
<protein>
    <submittedName>
        <fullName evidence="2">4-carboxymuconolactone decarboxylase</fullName>
    </submittedName>
</protein>
<dbReference type="PANTHER" id="PTHR33570:SF9">
    <property type="entry name" value="BLL4600 PROTEIN"/>
    <property type="match status" value="1"/>
</dbReference>
<evidence type="ECO:0000313" key="3">
    <source>
        <dbReference type="Proteomes" id="UP000243904"/>
    </source>
</evidence>
<evidence type="ECO:0000313" key="2">
    <source>
        <dbReference type="EMBL" id="SDS85534.1"/>
    </source>
</evidence>
<gene>
    <name evidence="2" type="ORF">SAMN05444158_3461</name>
</gene>
<dbReference type="InterPro" id="IPR029032">
    <property type="entry name" value="AhpD-like"/>
</dbReference>
<feature type="domain" description="Carboxymuconolactone decarboxylase-like" evidence="1">
    <location>
        <begin position="18"/>
        <end position="100"/>
    </location>
</feature>
<dbReference type="InterPro" id="IPR052512">
    <property type="entry name" value="4CMD/NDH-1_regulator"/>
</dbReference>
<dbReference type="EMBL" id="LT629750">
    <property type="protein sequence ID" value="SDS85534.1"/>
    <property type="molecule type" value="Genomic_DNA"/>
</dbReference>